<dbReference type="PROSITE" id="PS51820">
    <property type="entry name" value="PA14"/>
    <property type="match status" value="1"/>
</dbReference>
<dbReference type="EMBL" id="JBHSWE010000001">
    <property type="protein sequence ID" value="MFC6672856.1"/>
    <property type="molecule type" value="Genomic_DNA"/>
</dbReference>
<feature type="domain" description="PA14" evidence="1">
    <location>
        <begin position="35"/>
        <end position="186"/>
    </location>
</feature>
<dbReference type="Gene3D" id="3.90.182.10">
    <property type="entry name" value="Toxin - Anthrax Protective Antigen,domain 1"/>
    <property type="match status" value="1"/>
</dbReference>
<keyword evidence="3" id="KW-1185">Reference proteome</keyword>
<reference evidence="3" key="1">
    <citation type="journal article" date="2019" name="Int. J. Syst. Evol. Microbiol.">
        <title>The Global Catalogue of Microorganisms (GCM) 10K type strain sequencing project: providing services to taxonomists for standard genome sequencing and annotation.</title>
        <authorList>
            <consortium name="The Broad Institute Genomics Platform"/>
            <consortium name="The Broad Institute Genome Sequencing Center for Infectious Disease"/>
            <person name="Wu L."/>
            <person name="Ma J."/>
        </authorList>
    </citation>
    <scope>NUCLEOTIDE SEQUENCE [LARGE SCALE GENOMIC DNA]</scope>
    <source>
        <strain evidence="3">NBRC 111756</strain>
    </source>
</reference>
<accession>A0ABW2A5Q2</accession>
<evidence type="ECO:0000313" key="2">
    <source>
        <dbReference type="EMBL" id="MFC6672856.1"/>
    </source>
</evidence>
<dbReference type="InterPro" id="IPR011658">
    <property type="entry name" value="PA14_dom"/>
</dbReference>
<evidence type="ECO:0000259" key="1">
    <source>
        <dbReference type="PROSITE" id="PS51820"/>
    </source>
</evidence>
<evidence type="ECO:0000313" key="3">
    <source>
        <dbReference type="Proteomes" id="UP001596422"/>
    </source>
</evidence>
<gene>
    <name evidence="2" type="ORF">ACFQDL_24315</name>
</gene>
<dbReference type="Proteomes" id="UP001596422">
    <property type="component" value="Unassembled WGS sequence"/>
</dbReference>
<protein>
    <submittedName>
        <fullName evidence="2">PA14 domain-containing protein</fullName>
    </submittedName>
</protein>
<sequence length="192" mass="21143">MRKIVSSWGPGVIAGVSLLGVATAGLAQSPVSADNLMPGLQVCYMDHFVRHIDEMIRQEKWKECKPGEPLPQLNYRTGAGTVLTSNGNDGVMARITGFIHLDKTGSYKFAFESNDGVRLEIGDQMILEDPDVHSDRFSDFGSFDVSEPGWYPLTIRYFERKSTSTLRFFWEPPGTEGTMPLVPAEALGHSGS</sequence>
<dbReference type="Pfam" id="PF07691">
    <property type="entry name" value="PA14"/>
    <property type="match status" value="1"/>
</dbReference>
<dbReference type="SUPFAM" id="SSF56988">
    <property type="entry name" value="Anthrax protective antigen"/>
    <property type="match status" value="1"/>
</dbReference>
<organism evidence="2 3">
    <name type="scientific">Marinobacterium aestuariivivens</name>
    <dbReference type="NCBI Taxonomy" id="1698799"/>
    <lineage>
        <taxon>Bacteria</taxon>
        <taxon>Pseudomonadati</taxon>
        <taxon>Pseudomonadota</taxon>
        <taxon>Gammaproteobacteria</taxon>
        <taxon>Oceanospirillales</taxon>
        <taxon>Oceanospirillaceae</taxon>
        <taxon>Marinobacterium</taxon>
    </lineage>
</organism>
<name>A0ABW2A5Q2_9GAMM</name>
<proteinExistence type="predicted"/>
<dbReference type="InterPro" id="IPR037524">
    <property type="entry name" value="PA14/GLEYA"/>
</dbReference>
<comment type="caution">
    <text evidence="2">The sequence shown here is derived from an EMBL/GenBank/DDBJ whole genome shotgun (WGS) entry which is preliminary data.</text>
</comment>
<dbReference type="RefSeq" id="WP_379911270.1">
    <property type="nucleotide sequence ID" value="NZ_JBHSWE010000001.1"/>
</dbReference>